<dbReference type="InterPro" id="IPR010071">
    <property type="entry name" value="AA_adenyl_dom"/>
</dbReference>
<feature type="domain" description="Carrier" evidence="5">
    <location>
        <begin position="1615"/>
        <end position="1690"/>
    </location>
</feature>
<dbReference type="SUPFAM" id="SSF47336">
    <property type="entry name" value="ACP-like"/>
    <property type="match status" value="2"/>
</dbReference>
<name>A0A3E0EBF4_9BACT</name>
<keyword evidence="3" id="KW-0597">Phosphoprotein</keyword>
<dbReference type="InterPro" id="IPR020845">
    <property type="entry name" value="AMP-binding_CS"/>
</dbReference>
<dbReference type="InterPro" id="IPR045851">
    <property type="entry name" value="AMP-bd_C_sf"/>
</dbReference>
<dbReference type="Pfam" id="PF00501">
    <property type="entry name" value="AMP-binding"/>
    <property type="match status" value="2"/>
</dbReference>
<dbReference type="Gene3D" id="3.30.300.30">
    <property type="match status" value="2"/>
</dbReference>
<dbReference type="Pfam" id="PF00975">
    <property type="entry name" value="Thioesterase"/>
    <property type="match status" value="1"/>
</dbReference>
<dbReference type="RefSeq" id="WP_086542115.1">
    <property type="nucleotide sequence ID" value="NZ_MSSW01000042.1"/>
</dbReference>
<dbReference type="GO" id="GO:0005737">
    <property type="term" value="C:cytoplasm"/>
    <property type="evidence" value="ECO:0007669"/>
    <property type="project" value="TreeGrafter"/>
</dbReference>
<dbReference type="Gene3D" id="3.30.559.10">
    <property type="entry name" value="Chloramphenicol acetyltransferase-like domain"/>
    <property type="match status" value="1"/>
</dbReference>
<dbReference type="SMART" id="SM00823">
    <property type="entry name" value="PKS_PP"/>
    <property type="match status" value="1"/>
</dbReference>
<organism evidence="6 7">
    <name type="scientific">Algoriphagus antarcticus</name>
    <dbReference type="NCBI Taxonomy" id="238540"/>
    <lineage>
        <taxon>Bacteria</taxon>
        <taxon>Pseudomonadati</taxon>
        <taxon>Bacteroidota</taxon>
        <taxon>Cytophagia</taxon>
        <taxon>Cytophagales</taxon>
        <taxon>Cyclobacteriaceae</taxon>
        <taxon>Algoriphagus</taxon>
    </lineage>
</organism>
<dbReference type="NCBIfam" id="NF003417">
    <property type="entry name" value="PRK04813.1"/>
    <property type="match status" value="2"/>
</dbReference>
<evidence type="ECO:0000313" key="6">
    <source>
        <dbReference type="EMBL" id="REG94569.1"/>
    </source>
</evidence>
<feature type="compositionally biased region" description="Basic and acidic residues" evidence="4">
    <location>
        <begin position="478"/>
        <end position="489"/>
    </location>
</feature>
<dbReference type="CDD" id="cd05930">
    <property type="entry name" value="A_NRPS"/>
    <property type="match status" value="2"/>
</dbReference>
<dbReference type="Gene3D" id="3.30.559.30">
    <property type="entry name" value="Nonribosomal peptide synthetase, condensation domain"/>
    <property type="match status" value="1"/>
</dbReference>
<dbReference type="InterPro" id="IPR000873">
    <property type="entry name" value="AMP-dep_synth/lig_dom"/>
</dbReference>
<evidence type="ECO:0000256" key="1">
    <source>
        <dbReference type="ARBA" id="ARBA00001957"/>
    </source>
</evidence>
<dbReference type="InterPro" id="IPR006162">
    <property type="entry name" value="Ppantetheine_attach_site"/>
</dbReference>
<dbReference type="Pfam" id="PF00668">
    <property type="entry name" value="Condensation"/>
    <property type="match status" value="1"/>
</dbReference>
<comment type="caution">
    <text evidence="6">The sequence shown here is derived from an EMBL/GenBank/DDBJ whole genome shotgun (WGS) entry which is preliminary data.</text>
</comment>
<evidence type="ECO:0000256" key="2">
    <source>
        <dbReference type="ARBA" id="ARBA00022450"/>
    </source>
</evidence>
<evidence type="ECO:0000256" key="3">
    <source>
        <dbReference type="ARBA" id="ARBA00022553"/>
    </source>
</evidence>
<dbReference type="NCBIfam" id="TIGR01733">
    <property type="entry name" value="AA-adenyl-dom"/>
    <property type="match status" value="2"/>
</dbReference>
<dbReference type="InterPro" id="IPR001242">
    <property type="entry name" value="Condensation_dom"/>
</dbReference>
<dbReference type="InterPro" id="IPR036736">
    <property type="entry name" value="ACP-like_sf"/>
</dbReference>
<dbReference type="Pfam" id="PF13193">
    <property type="entry name" value="AMP-binding_C"/>
    <property type="match status" value="1"/>
</dbReference>
<dbReference type="EMBL" id="QUNF01000001">
    <property type="protein sequence ID" value="REG94569.1"/>
    <property type="molecule type" value="Genomic_DNA"/>
</dbReference>
<dbReference type="PROSITE" id="PS00455">
    <property type="entry name" value="AMP_BINDING"/>
    <property type="match status" value="2"/>
</dbReference>
<gene>
    <name evidence="6" type="ORF">C8N25_101401</name>
</gene>
<proteinExistence type="predicted"/>
<dbReference type="GO" id="GO:0003824">
    <property type="term" value="F:catalytic activity"/>
    <property type="evidence" value="ECO:0007669"/>
    <property type="project" value="InterPro"/>
</dbReference>
<dbReference type="InterPro" id="IPR023213">
    <property type="entry name" value="CAT-like_dom_sf"/>
</dbReference>
<sequence length="1963" mass="221490">MRNQIIELLAPAFNMYREQKAIVFNNQSISYSELDQRIHSLAEQLKINVPSESIIAVSCKRSIETIVNLLAVLAAGKTYLPIDFDLPTERIQTIVSEAKSSYFLPSVASESFESLGLKSIYSNDSGKNKEIVISKYAYVLFTSGSTGVPKGVCMPHEALLNLVEWQNNISKSTVGFKTLHFAKLTFDASFQEIFCSLGTGGTLHIVSNETIKDPYLLLNYIEQQNINRLFLPFVALQALANTANSYQIYPSGLIEVMTAGEQLKITESIRNFFSEIPDCDLFNQYGPTESHVVTQLHLQGSPSSWEELPTIGLPIQNSRVDIVNDEGNIITKAGEIGELYLSGVCLAGGYLNREELTLDKFVMFTDKENSSYRVYKSGDLGYWNENGEIGFVSRRDDQVKISGFRVELGEIELAASKVPGVDECAVVKAHYSDSQLYLKLYYTSSSESITVDVIWTQLSRVLPEYMVPSKISKLEKMPKTTSGKVDRKKLSTSIDNSTSTTNSSSESPRIGLESDLALLWNKILPEQKATRESYFFDLGGSSIFAQMLSLSIKDTLNVHFPVALIYQYPSIKKQAEYLSKFKTSELIGNETMKRDIPDFIGTSKDVNSPPFQGAEIGLDKEGNPYWIKAQKVSPNKNIPDREIPKIEKVIPITPSQMEIWLACKLGGKQASKAYNESVSLNLTGVLSVKILEDAFLKVIGRHEAMRSIVSPNGKSFIIFKTYSQPINLTDISDLSAYEKDTFLEKHIEQTGLFDFNLTHGPLYVMDLIKLDEKEFLLTFTGHHLIFDGWSLDVMIEELGALYSAYMSGNEHKLPKAYLLGDYSKEVFNLMSRPSFEKTKEFWQDYLSNPVPILDLPIDNERTNSRTYNSKVHKKRLKDETLNKVRAIGAKLNSSLNLTLMSVFEIFLHEWTKQNDIIVGIPIAGQLMLNKHCLIGHCVSLLPLRSKIDRDLTFSDYLKIRKSDYYKALQHSSISFGEMIQYINLPRDSSRIPLIPVTLNIDKGTGNVLEFKGLNHDLKFNAKSYVNFELVLDLFETSDGHVIDWTYNSNLFNKSTIEAAADRFFEMIDLFIENPDEKISGIVDLLSIELEESKIVLDDFEPLGELIKKQLSSNKDKMAVRVGGKEYTYEYLNNITNSISQQLLLKGVGPGKIVGVHLDRTIELVASALAVVQVGACYMPIDAELPEDRVKFMLNDVNVKAFITDKDNYSWDKLNDRKIQMEKGMFLKQSPDFIAKLPTAEDPLFIVYTSGSTGNPKGVLLSQQNLADFLKHFKQAPGLNEDDHVLGLTSISFDMSFMELILPFVYGASLYLFDRFERRDPREIVKAIKTQGITKLFATPSHLKSIVEYGLTEKQEKLTIISAGEPLQLSLAQALVKASAKVYNIYGPTETTIYTNIKEITSETEKVTIGKPVEGTDIFLLDEKGNIVTKSGELGEVYIGGKGVGIGYLNRKELTQEKFISYPLPNKPNRYYKTGDLAVWTEDRELICKGRIDHQVKIRGQRVELGEIENMIARDNEIENVIVEKIIDENGDDSLVAFISFKKNKRGIIDSSNWIDSCKQNLSRVLSSFMIPANFLVVDDFQLNQNGKIDRRALRSLIHTSVEEVENQIVPPILNIGSSDTIFKVKKMWEDVLITRDPKLDADFFQIGGHSLLAVDLISKIEKKFDINLPLSFLFEYSTINSISRKLDQLLLNDVVESGVLVKIKDGIPDKVLFFIHGVGLNPLEIKTLINYMDEDQTIWGLQSPTILNSKIDPIDTIEDIAERYLFEIKKNGFTGPYNLLGNSIGGQIAFEMAKQLLRQGEKIAFLGMIDTTATLPSEVPKTMPSKIKNFSKKMLFELKFLFDDPVYYKKYRVNSLKEKLDKFRNPIADEDLGNLKARISQIENVNMDAWRKYKHEHINANVTLFLAKKKTFYVSDFKTFGWSPYVNAIHIIHMPGEHANMLKAPHGAEFSKALQIRLNSSNI</sequence>
<dbReference type="FunFam" id="3.30.300.30:FF:000015">
    <property type="entry name" value="Nonribosomal peptide synthase SidD"/>
    <property type="match status" value="1"/>
</dbReference>
<dbReference type="Gene3D" id="3.40.50.1820">
    <property type="entry name" value="alpha/beta hydrolase"/>
    <property type="match status" value="1"/>
</dbReference>
<dbReference type="GO" id="GO:0044550">
    <property type="term" value="P:secondary metabolite biosynthetic process"/>
    <property type="evidence" value="ECO:0007669"/>
    <property type="project" value="TreeGrafter"/>
</dbReference>
<dbReference type="GO" id="GO:0043041">
    <property type="term" value="P:amino acid activation for nonribosomal peptide biosynthetic process"/>
    <property type="evidence" value="ECO:0007669"/>
    <property type="project" value="TreeGrafter"/>
</dbReference>
<dbReference type="Pfam" id="PF00550">
    <property type="entry name" value="PP-binding"/>
    <property type="match status" value="2"/>
</dbReference>
<dbReference type="PANTHER" id="PTHR45527:SF1">
    <property type="entry name" value="FATTY ACID SYNTHASE"/>
    <property type="match status" value="1"/>
</dbReference>
<evidence type="ECO:0000313" key="7">
    <source>
        <dbReference type="Proteomes" id="UP000256405"/>
    </source>
</evidence>
<dbReference type="PANTHER" id="PTHR45527">
    <property type="entry name" value="NONRIBOSOMAL PEPTIDE SYNTHETASE"/>
    <property type="match status" value="1"/>
</dbReference>
<dbReference type="Gene3D" id="3.40.50.12780">
    <property type="entry name" value="N-terminal domain of ligase-like"/>
    <property type="match status" value="2"/>
</dbReference>
<dbReference type="PROSITE" id="PS00012">
    <property type="entry name" value="PHOSPHOPANTETHEINE"/>
    <property type="match status" value="1"/>
</dbReference>
<dbReference type="InterPro" id="IPR029058">
    <property type="entry name" value="AB_hydrolase_fold"/>
</dbReference>
<reference evidence="6 7" key="1">
    <citation type="submission" date="2018-08" db="EMBL/GenBank/DDBJ databases">
        <title>Genomic Encyclopedia of Archaeal and Bacterial Type Strains, Phase II (KMG-II): from individual species to whole genera.</title>
        <authorList>
            <person name="Goeker M."/>
        </authorList>
    </citation>
    <scope>NUCLEOTIDE SEQUENCE [LARGE SCALE GENOMIC DNA]</scope>
    <source>
        <strain evidence="6 7">DSM 15986</strain>
    </source>
</reference>
<comment type="cofactor">
    <cofactor evidence="1">
        <name>pantetheine 4'-phosphate</name>
        <dbReference type="ChEBI" id="CHEBI:47942"/>
    </cofactor>
</comment>
<feature type="domain" description="Carrier" evidence="5">
    <location>
        <begin position="507"/>
        <end position="582"/>
    </location>
</feature>
<dbReference type="OrthoDB" id="4317020at2"/>
<keyword evidence="7" id="KW-1185">Reference proteome</keyword>
<dbReference type="InterPro" id="IPR009081">
    <property type="entry name" value="PP-bd_ACP"/>
</dbReference>
<dbReference type="Proteomes" id="UP000256405">
    <property type="component" value="Unassembled WGS sequence"/>
</dbReference>
<protein>
    <submittedName>
        <fullName evidence="6">Amino acid adenylation domain-containing protein</fullName>
    </submittedName>
</protein>
<feature type="compositionally biased region" description="Low complexity" evidence="4">
    <location>
        <begin position="491"/>
        <end position="507"/>
    </location>
</feature>
<dbReference type="InterPro" id="IPR042099">
    <property type="entry name" value="ANL_N_sf"/>
</dbReference>
<dbReference type="SUPFAM" id="SSF52777">
    <property type="entry name" value="CoA-dependent acyltransferases"/>
    <property type="match status" value="2"/>
</dbReference>
<dbReference type="SUPFAM" id="SSF53474">
    <property type="entry name" value="alpha/beta-Hydrolases"/>
    <property type="match status" value="1"/>
</dbReference>
<feature type="region of interest" description="Disordered" evidence="4">
    <location>
        <begin position="478"/>
        <end position="509"/>
    </location>
</feature>
<evidence type="ECO:0000259" key="5">
    <source>
        <dbReference type="PROSITE" id="PS50075"/>
    </source>
</evidence>
<dbReference type="GO" id="GO:0031177">
    <property type="term" value="F:phosphopantetheine binding"/>
    <property type="evidence" value="ECO:0007669"/>
    <property type="project" value="InterPro"/>
</dbReference>
<dbReference type="Gene3D" id="1.10.1200.10">
    <property type="entry name" value="ACP-like"/>
    <property type="match status" value="2"/>
</dbReference>
<dbReference type="InterPro" id="IPR001031">
    <property type="entry name" value="Thioesterase"/>
</dbReference>
<dbReference type="SUPFAM" id="SSF56801">
    <property type="entry name" value="Acetyl-CoA synthetase-like"/>
    <property type="match status" value="2"/>
</dbReference>
<evidence type="ECO:0000256" key="4">
    <source>
        <dbReference type="SAM" id="MobiDB-lite"/>
    </source>
</evidence>
<dbReference type="PROSITE" id="PS50075">
    <property type="entry name" value="CARRIER"/>
    <property type="match status" value="2"/>
</dbReference>
<keyword evidence="2" id="KW-0596">Phosphopantetheine</keyword>
<dbReference type="InterPro" id="IPR025110">
    <property type="entry name" value="AMP-bd_C"/>
</dbReference>
<dbReference type="InterPro" id="IPR020806">
    <property type="entry name" value="PKS_PP-bd"/>
</dbReference>
<accession>A0A3E0EBF4</accession>